<dbReference type="AlphaFoldDB" id="A0A9N9GJ42"/>
<evidence type="ECO:0000256" key="3">
    <source>
        <dbReference type="ARBA" id="ARBA00022692"/>
    </source>
</evidence>
<feature type="transmembrane region" description="Helical" evidence="7">
    <location>
        <begin position="143"/>
        <end position="163"/>
    </location>
</feature>
<keyword evidence="5 7" id="KW-1133">Transmembrane helix</keyword>
<dbReference type="Gene3D" id="1.20.120.1770">
    <property type="match status" value="1"/>
</dbReference>
<keyword evidence="10" id="KW-1185">Reference proteome</keyword>
<evidence type="ECO:0000256" key="5">
    <source>
        <dbReference type="ARBA" id="ARBA00022989"/>
    </source>
</evidence>
<dbReference type="Proteomes" id="UP000789831">
    <property type="component" value="Unassembled WGS sequence"/>
</dbReference>
<keyword evidence="3 7" id="KW-0812">Transmembrane</keyword>
<evidence type="ECO:0000259" key="8">
    <source>
        <dbReference type="PROSITE" id="PS50939"/>
    </source>
</evidence>
<keyword evidence="4" id="KW-0249">Electron transport</keyword>
<dbReference type="CDD" id="cd08760">
    <property type="entry name" value="Cyt_b561_FRRS1_like"/>
    <property type="match status" value="1"/>
</dbReference>
<dbReference type="GO" id="GO:0016020">
    <property type="term" value="C:membrane"/>
    <property type="evidence" value="ECO:0007669"/>
    <property type="project" value="UniProtKB-SubCell"/>
</dbReference>
<reference evidence="9" key="1">
    <citation type="submission" date="2021-06" db="EMBL/GenBank/DDBJ databases">
        <authorList>
            <person name="Kallberg Y."/>
            <person name="Tangrot J."/>
            <person name="Rosling A."/>
        </authorList>
    </citation>
    <scope>NUCLEOTIDE SEQUENCE</scope>
    <source>
        <strain evidence="9">MT106</strain>
    </source>
</reference>
<evidence type="ECO:0000313" key="10">
    <source>
        <dbReference type="Proteomes" id="UP000789831"/>
    </source>
</evidence>
<proteinExistence type="predicted"/>
<comment type="caution">
    <text evidence="9">The sequence shown here is derived from an EMBL/GenBank/DDBJ whole genome shotgun (WGS) entry which is preliminary data.</text>
</comment>
<protein>
    <submittedName>
        <fullName evidence="9">11935_t:CDS:1</fullName>
    </submittedName>
</protein>
<feature type="domain" description="Cytochrome b561" evidence="8">
    <location>
        <begin position="1"/>
        <end position="185"/>
    </location>
</feature>
<evidence type="ECO:0000313" key="9">
    <source>
        <dbReference type="EMBL" id="CAG8609747.1"/>
    </source>
</evidence>
<comment type="subcellular location">
    <subcellularLocation>
        <location evidence="1">Membrane</location>
    </subcellularLocation>
</comment>
<evidence type="ECO:0000256" key="6">
    <source>
        <dbReference type="ARBA" id="ARBA00023136"/>
    </source>
</evidence>
<evidence type="ECO:0000256" key="7">
    <source>
        <dbReference type="SAM" id="Phobius"/>
    </source>
</evidence>
<gene>
    <name evidence="9" type="ORF">AGERDE_LOCUS9531</name>
</gene>
<organism evidence="9 10">
    <name type="scientific">Ambispora gerdemannii</name>
    <dbReference type="NCBI Taxonomy" id="144530"/>
    <lineage>
        <taxon>Eukaryota</taxon>
        <taxon>Fungi</taxon>
        <taxon>Fungi incertae sedis</taxon>
        <taxon>Mucoromycota</taxon>
        <taxon>Glomeromycotina</taxon>
        <taxon>Glomeromycetes</taxon>
        <taxon>Archaeosporales</taxon>
        <taxon>Ambisporaceae</taxon>
        <taxon>Ambispora</taxon>
    </lineage>
</organism>
<evidence type="ECO:0000256" key="4">
    <source>
        <dbReference type="ARBA" id="ARBA00022982"/>
    </source>
</evidence>
<feature type="transmembrane region" description="Helical" evidence="7">
    <location>
        <begin position="28"/>
        <end position="52"/>
    </location>
</feature>
<feature type="transmembrane region" description="Helical" evidence="7">
    <location>
        <begin position="64"/>
        <end position="84"/>
    </location>
</feature>
<keyword evidence="6 7" id="KW-0472">Membrane</keyword>
<dbReference type="InterPro" id="IPR006593">
    <property type="entry name" value="Cyt_b561/ferric_Rdtase_TM"/>
</dbReference>
<dbReference type="PANTHER" id="PTHR47797:SF3">
    <property type="entry name" value="CYTOCHROME B561 DOMAIN-CONTAINING PROTEIN"/>
    <property type="match status" value="1"/>
</dbReference>
<accession>A0A9N9GJ42</accession>
<dbReference type="EMBL" id="CAJVPL010002416">
    <property type="protein sequence ID" value="CAG8609747.1"/>
    <property type="molecule type" value="Genomic_DNA"/>
</dbReference>
<evidence type="ECO:0000256" key="1">
    <source>
        <dbReference type="ARBA" id="ARBA00004370"/>
    </source>
</evidence>
<feature type="transmembrane region" description="Helical" evidence="7">
    <location>
        <begin position="104"/>
        <end position="122"/>
    </location>
</feature>
<keyword evidence="2" id="KW-0813">Transport</keyword>
<name>A0A9N9GJ42_9GLOM</name>
<dbReference type="Pfam" id="PF03188">
    <property type="entry name" value="Cytochrom_B561"/>
    <property type="match status" value="1"/>
</dbReference>
<evidence type="ECO:0000256" key="2">
    <source>
        <dbReference type="ARBA" id="ARBA00022448"/>
    </source>
</evidence>
<dbReference type="PROSITE" id="PS50939">
    <property type="entry name" value="CYTOCHROME_B561"/>
    <property type="match status" value="1"/>
</dbReference>
<sequence length="185" mass="20969">MNTTDISTNNSTTVYNSSNGLTKYDKLVIIHGVLLSVPFLLVTPIAIGIVRFGKTRLPNFWFRLHWSLQLLIATPLVIGGFVIAHFIQNESNRIKNWALDPHSIFGHIAGIGFLLETVLGWIHHKLWKPDRGNVAWWTKLHRIWGYIVCFSAFISIGFGLRLYEVPVACNTSSKPQQESEQDAKE</sequence>
<dbReference type="OrthoDB" id="19261at2759"/>
<dbReference type="PANTHER" id="PTHR47797">
    <property type="entry name" value="DEHYDROGENASE, PUTATIVE (AFU_ORTHOLOGUE AFUA_8G05805)-RELATED"/>
    <property type="match status" value="1"/>
</dbReference>